<dbReference type="Proteomes" id="UP001500466">
    <property type="component" value="Unassembled WGS sequence"/>
</dbReference>
<accession>A0ABP9ID07</accession>
<feature type="transmembrane region" description="Helical" evidence="1">
    <location>
        <begin position="86"/>
        <end position="107"/>
    </location>
</feature>
<dbReference type="Gene3D" id="3.60.40.10">
    <property type="entry name" value="PPM-type phosphatase domain"/>
    <property type="match status" value="1"/>
</dbReference>
<keyword evidence="1" id="KW-0812">Transmembrane</keyword>
<evidence type="ECO:0000256" key="1">
    <source>
        <dbReference type="SAM" id="Phobius"/>
    </source>
</evidence>
<proteinExistence type="predicted"/>
<feature type="transmembrane region" description="Helical" evidence="1">
    <location>
        <begin position="15"/>
        <end position="36"/>
    </location>
</feature>
<organism evidence="2 3">
    <name type="scientific">Yinghuangia aomiensis</name>
    <dbReference type="NCBI Taxonomy" id="676205"/>
    <lineage>
        <taxon>Bacteria</taxon>
        <taxon>Bacillati</taxon>
        <taxon>Actinomycetota</taxon>
        <taxon>Actinomycetes</taxon>
        <taxon>Kitasatosporales</taxon>
        <taxon>Streptomycetaceae</taxon>
        <taxon>Yinghuangia</taxon>
    </lineage>
</organism>
<name>A0ABP9ID07_9ACTN</name>
<reference evidence="3" key="1">
    <citation type="journal article" date="2019" name="Int. J. Syst. Evol. Microbiol.">
        <title>The Global Catalogue of Microorganisms (GCM) 10K type strain sequencing project: providing services to taxonomists for standard genome sequencing and annotation.</title>
        <authorList>
            <consortium name="The Broad Institute Genomics Platform"/>
            <consortium name="The Broad Institute Genome Sequencing Center for Infectious Disease"/>
            <person name="Wu L."/>
            <person name="Ma J."/>
        </authorList>
    </citation>
    <scope>NUCLEOTIDE SEQUENCE [LARGE SCALE GENOMIC DNA]</scope>
    <source>
        <strain evidence="3">JCM 17986</strain>
    </source>
</reference>
<evidence type="ECO:0000313" key="2">
    <source>
        <dbReference type="EMBL" id="GAA4993976.1"/>
    </source>
</evidence>
<dbReference type="EMBL" id="BAABHS010000051">
    <property type="protein sequence ID" value="GAA4993976.1"/>
    <property type="molecule type" value="Genomic_DNA"/>
</dbReference>
<sequence length="174" mass="17795">MWVRGSEADLTGRRVNAVATLSAALLLYGVVVGVQLTAPPGSRSPSVLVALPAVVALSFGPAVIVGPAAVAVGTRWAFLVQDPRRVGAALGTTAAVCVIADLACFVVRRRERTAARMGQILAVAESVQTAVLRSVPPRVGGLRAAAEYRSAAEFARIGGDLYAVVDSPFGVCGA</sequence>
<keyword evidence="1" id="KW-1133">Transmembrane helix</keyword>
<keyword evidence="3" id="KW-1185">Reference proteome</keyword>
<gene>
    <name evidence="2" type="ORF">GCM10023205_78330</name>
</gene>
<evidence type="ECO:0008006" key="4">
    <source>
        <dbReference type="Google" id="ProtNLM"/>
    </source>
</evidence>
<keyword evidence="1" id="KW-0472">Membrane</keyword>
<evidence type="ECO:0000313" key="3">
    <source>
        <dbReference type="Proteomes" id="UP001500466"/>
    </source>
</evidence>
<protein>
    <recommendedName>
        <fullName evidence="4">Serine/threonine-protein phosphatase</fullName>
    </recommendedName>
</protein>
<feature type="transmembrane region" description="Helical" evidence="1">
    <location>
        <begin position="48"/>
        <end position="74"/>
    </location>
</feature>
<comment type="caution">
    <text evidence="2">The sequence shown here is derived from an EMBL/GenBank/DDBJ whole genome shotgun (WGS) entry which is preliminary data.</text>
</comment>
<dbReference type="InterPro" id="IPR036457">
    <property type="entry name" value="PPM-type-like_dom_sf"/>
</dbReference>